<organism evidence="1">
    <name type="scientific">hydrocarbon metagenome</name>
    <dbReference type="NCBI Taxonomy" id="938273"/>
    <lineage>
        <taxon>unclassified sequences</taxon>
        <taxon>metagenomes</taxon>
        <taxon>ecological metagenomes</taxon>
    </lineage>
</organism>
<protein>
    <submittedName>
        <fullName evidence="1">Uncharacterized protein</fullName>
    </submittedName>
</protein>
<accession>A0A0W8G0S1</accession>
<sequence>MEKSQKSLKILQNSNFPKGNTAIIKRAKRLRNISDAETLISRITSEYIKGNITAEESRNLNQLILGFVGVHKDALEEGKLFEYIHLRFELLQWESIKSIDSLTNAFIEAFQIDPDKVNKIAKPYSEKFKIEMGKRNERANEILQQINDETTFKIKLTKENKPEELKKLILLALRKITEADRYKLIDEIKENFYGE</sequence>
<dbReference type="EMBL" id="LNQE01000418">
    <property type="protein sequence ID" value="KUG26710.1"/>
    <property type="molecule type" value="Genomic_DNA"/>
</dbReference>
<name>A0A0W8G0S1_9ZZZZ</name>
<reference evidence="1" key="1">
    <citation type="journal article" date="2015" name="Proc. Natl. Acad. Sci. U.S.A.">
        <title>Networks of energetic and metabolic interactions define dynamics in microbial communities.</title>
        <authorList>
            <person name="Embree M."/>
            <person name="Liu J.K."/>
            <person name="Al-Bassam M.M."/>
            <person name="Zengler K."/>
        </authorList>
    </citation>
    <scope>NUCLEOTIDE SEQUENCE</scope>
</reference>
<comment type="caution">
    <text evidence="1">The sequence shown here is derived from an EMBL/GenBank/DDBJ whole genome shotgun (WGS) entry which is preliminary data.</text>
</comment>
<gene>
    <name evidence="1" type="ORF">ASZ90_003451</name>
</gene>
<evidence type="ECO:0000313" key="1">
    <source>
        <dbReference type="EMBL" id="KUG26710.1"/>
    </source>
</evidence>
<proteinExistence type="predicted"/>
<dbReference type="AlphaFoldDB" id="A0A0W8G0S1"/>